<feature type="compositionally biased region" description="Basic and acidic residues" evidence="1">
    <location>
        <begin position="350"/>
        <end position="367"/>
    </location>
</feature>
<gene>
    <name evidence="3" type="ORF">EC973_007709</name>
</gene>
<dbReference type="OrthoDB" id="5954868at2759"/>
<feature type="transmembrane region" description="Helical" evidence="2">
    <location>
        <begin position="20"/>
        <end position="37"/>
    </location>
</feature>
<evidence type="ECO:0000256" key="2">
    <source>
        <dbReference type="SAM" id="Phobius"/>
    </source>
</evidence>
<evidence type="ECO:0000313" key="3">
    <source>
        <dbReference type="EMBL" id="KAF7731878.1"/>
    </source>
</evidence>
<name>A0A8H7ESW8_9FUNG</name>
<keyword evidence="2" id="KW-1133">Transmembrane helix</keyword>
<feature type="region of interest" description="Disordered" evidence="1">
    <location>
        <begin position="350"/>
        <end position="381"/>
    </location>
</feature>
<keyword evidence="2" id="KW-0472">Membrane</keyword>
<sequence>MTVSHLARYLMLLKQFFRKATVIQFLIAGLLGLAWISRHKLQEGHPYSGTVAHCNVPCGTVALDSSPLPSSPPTPKSYPYTILTASSANHLCALENYLYALNQLRTELDSAEFPRIVVYNIGMNRTQLPVLNQLRDNGLVDDLVFFDYLKYPRFWDVAVNRGEYAWKTGIVREAQLRYGGVLIWMDAGNVVTSDFLRHIPSIVRQKGFWSPRSSYRMGRWTHRGMYDYFGANPKDYAEKINCNGAAIGFDADNQTVVDTMILPWYECGLKKDCIAPPGSSRRNHRQDQAVLTYLAYHNGYSCHTAPRQFHKLQTHRDSSCAANLMALDLEKKLYHPSSIGKIEIDLPKWEGSDTSKLHEHPEWRYPEDQIPEQLTQRTEPI</sequence>
<organism evidence="3 4">
    <name type="scientific">Apophysomyces ossiformis</name>
    <dbReference type="NCBI Taxonomy" id="679940"/>
    <lineage>
        <taxon>Eukaryota</taxon>
        <taxon>Fungi</taxon>
        <taxon>Fungi incertae sedis</taxon>
        <taxon>Mucoromycota</taxon>
        <taxon>Mucoromycotina</taxon>
        <taxon>Mucoromycetes</taxon>
        <taxon>Mucorales</taxon>
        <taxon>Mucorineae</taxon>
        <taxon>Mucoraceae</taxon>
        <taxon>Apophysomyces</taxon>
    </lineage>
</organism>
<dbReference type="EMBL" id="JABAYA010000006">
    <property type="protein sequence ID" value="KAF7731878.1"/>
    <property type="molecule type" value="Genomic_DNA"/>
</dbReference>
<feature type="compositionally biased region" description="Polar residues" evidence="1">
    <location>
        <begin position="372"/>
        <end position="381"/>
    </location>
</feature>
<keyword evidence="2" id="KW-0812">Transmembrane</keyword>
<accession>A0A8H7ESW8</accession>
<dbReference type="PANTHER" id="PTHR31389:SF4">
    <property type="entry name" value="LD39211P"/>
    <property type="match status" value="1"/>
</dbReference>
<dbReference type="PANTHER" id="PTHR31389">
    <property type="entry name" value="LD39211P"/>
    <property type="match status" value="1"/>
</dbReference>
<evidence type="ECO:0000256" key="1">
    <source>
        <dbReference type="SAM" id="MobiDB-lite"/>
    </source>
</evidence>
<dbReference type="AlphaFoldDB" id="A0A8H7ESW8"/>
<proteinExistence type="predicted"/>
<evidence type="ECO:0000313" key="4">
    <source>
        <dbReference type="Proteomes" id="UP000605846"/>
    </source>
</evidence>
<reference evidence="3" key="1">
    <citation type="submission" date="2020-01" db="EMBL/GenBank/DDBJ databases">
        <title>Genome Sequencing of Three Apophysomyces-Like Fungal Strains Confirms a Novel Fungal Genus in the Mucoromycota with divergent Burkholderia-like Endosymbiotic Bacteria.</title>
        <authorList>
            <person name="Stajich J.E."/>
            <person name="Macias A.M."/>
            <person name="Carter-House D."/>
            <person name="Lovett B."/>
            <person name="Kasson L.R."/>
            <person name="Berry K."/>
            <person name="Grigoriev I."/>
            <person name="Chang Y."/>
            <person name="Spatafora J."/>
            <person name="Kasson M.T."/>
        </authorList>
    </citation>
    <scope>NUCLEOTIDE SEQUENCE</scope>
    <source>
        <strain evidence="3">NRRL A-21654</strain>
    </source>
</reference>
<protein>
    <submittedName>
        <fullName evidence="3">Uncharacterized protein</fullName>
    </submittedName>
</protein>
<comment type="caution">
    <text evidence="3">The sequence shown here is derived from an EMBL/GenBank/DDBJ whole genome shotgun (WGS) entry which is preliminary data.</text>
</comment>
<dbReference type="Proteomes" id="UP000605846">
    <property type="component" value="Unassembled WGS sequence"/>
</dbReference>
<keyword evidence="4" id="KW-1185">Reference proteome</keyword>